<evidence type="ECO:0000256" key="2">
    <source>
        <dbReference type="ARBA" id="ARBA00023015"/>
    </source>
</evidence>
<sequence length="270" mass="28543">MDLLRHLGFFVAVAEEGHFGRAAERLGMTQPPVSQGVQRLERRLGVQLFSRGSRGVGLTPAGAELLPQAYALLGGAERFVAEAGRLRDRAVRLGVIPQLSSWHVAALAASTTVTVTTASTVELVDAVTSGALDCAVVHHPALVNSLECGSVIKVPSWFLVPSGHPVTAVTDLRGLPFALPPRSHGTAAFDLFADRLRAAGLDPAFVPASDEREIVAAVAAGRAFGMTCDPHLQAPGVDRVALDDQFSLRVRLVWRALQPDVRDAISAALT</sequence>
<dbReference type="Gene3D" id="1.10.10.10">
    <property type="entry name" value="Winged helix-like DNA-binding domain superfamily/Winged helix DNA-binding domain"/>
    <property type="match status" value="1"/>
</dbReference>
<keyword evidence="7" id="KW-1185">Reference proteome</keyword>
<dbReference type="InterPro" id="IPR000847">
    <property type="entry name" value="LysR_HTH_N"/>
</dbReference>
<dbReference type="OrthoDB" id="3176554at2"/>
<feature type="domain" description="HTH lysR-type" evidence="5">
    <location>
        <begin position="1"/>
        <end position="59"/>
    </location>
</feature>
<dbReference type="PANTHER" id="PTHR30346">
    <property type="entry name" value="TRANSCRIPTIONAL DUAL REGULATOR HCAR-RELATED"/>
    <property type="match status" value="1"/>
</dbReference>
<dbReference type="SUPFAM" id="SSF46785">
    <property type="entry name" value="Winged helix' DNA-binding domain"/>
    <property type="match status" value="1"/>
</dbReference>
<dbReference type="Pfam" id="PF00126">
    <property type="entry name" value="HTH_1"/>
    <property type="match status" value="1"/>
</dbReference>
<dbReference type="EMBL" id="FWXV01000004">
    <property type="protein sequence ID" value="SMD14794.1"/>
    <property type="molecule type" value="Genomic_DNA"/>
</dbReference>
<name>A0A1W2EYQ9_KIBAR</name>
<dbReference type="GO" id="GO:0003677">
    <property type="term" value="F:DNA binding"/>
    <property type="evidence" value="ECO:0007669"/>
    <property type="project" value="UniProtKB-KW"/>
</dbReference>
<keyword evidence="2" id="KW-0805">Transcription regulation</keyword>
<accession>A0A1W2EYQ9</accession>
<protein>
    <submittedName>
        <fullName evidence="6">DNA-binding transcriptional regulator, LysR family</fullName>
    </submittedName>
</protein>
<organism evidence="6 7">
    <name type="scientific">Kibdelosporangium aridum</name>
    <dbReference type="NCBI Taxonomy" id="2030"/>
    <lineage>
        <taxon>Bacteria</taxon>
        <taxon>Bacillati</taxon>
        <taxon>Actinomycetota</taxon>
        <taxon>Actinomycetes</taxon>
        <taxon>Pseudonocardiales</taxon>
        <taxon>Pseudonocardiaceae</taxon>
        <taxon>Kibdelosporangium</taxon>
    </lineage>
</organism>
<keyword evidence="4" id="KW-0804">Transcription</keyword>
<evidence type="ECO:0000313" key="6">
    <source>
        <dbReference type="EMBL" id="SMD14794.1"/>
    </source>
</evidence>
<evidence type="ECO:0000259" key="5">
    <source>
        <dbReference type="PROSITE" id="PS50931"/>
    </source>
</evidence>
<dbReference type="PRINTS" id="PR00039">
    <property type="entry name" value="HTHLYSR"/>
</dbReference>
<evidence type="ECO:0000256" key="1">
    <source>
        <dbReference type="ARBA" id="ARBA00009437"/>
    </source>
</evidence>
<dbReference type="Pfam" id="PF03466">
    <property type="entry name" value="LysR_substrate"/>
    <property type="match status" value="1"/>
</dbReference>
<dbReference type="InterPro" id="IPR005119">
    <property type="entry name" value="LysR_subst-bd"/>
</dbReference>
<dbReference type="InterPro" id="IPR036388">
    <property type="entry name" value="WH-like_DNA-bd_sf"/>
</dbReference>
<evidence type="ECO:0000256" key="3">
    <source>
        <dbReference type="ARBA" id="ARBA00023125"/>
    </source>
</evidence>
<gene>
    <name evidence="6" type="ORF">SAMN05661093_05127</name>
</gene>
<dbReference type="SUPFAM" id="SSF53850">
    <property type="entry name" value="Periplasmic binding protein-like II"/>
    <property type="match status" value="1"/>
</dbReference>
<reference evidence="6 7" key="1">
    <citation type="submission" date="2017-04" db="EMBL/GenBank/DDBJ databases">
        <authorList>
            <person name="Afonso C.L."/>
            <person name="Miller P.J."/>
            <person name="Scott M.A."/>
            <person name="Spackman E."/>
            <person name="Goraichik I."/>
            <person name="Dimitrov K.M."/>
            <person name="Suarez D.L."/>
            <person name="Swayne D.E."/>
        </authorList>
    </citation>
    <scope>NUCLEOTIDE SEQUENCE [LARGE SCALE GENOMIC DNA]</scope>
    <source>
        <strain evidence="6 7">DSM 43828</strain>
    </source>
</reference>
<dbReference type="PANTHER" id="PTHR30346:SF0">
    <property type="entry name" value="HCA OPERON TRANSCRIPTIONAL ACTIVATOR HCAR"/>
    <property type="match status" value="1"/>
</dbReference>
<proteinExistence type="inferred from homology"/>
<dbReference type="GO" id="GO:0032993">
    <property type="term" value="C:protein-DNA complex"/>
    <property type="evidence" value="ECO:0007669"/>
    <property type="project" value="TreeGrafter"/>
</dbReference>
<dbReference type="GO" id="GO:0003700">
    <property type="term" value="F:DNA-binding transcription factor activity"/>
    <property type="evidence" value="ECO:0007669"/>
    <property type="project" value="InterPro"/>
</dbReference>
<comment type="similarity">
    <text evidence="1">Belongs to the LysR transcriptional regulatory family.</text>
</comment>
<dbReference type="AlphaFoldDB" id="A0A1W2EYQ9"/>
<evidence type="ECO:0000313" key="7">
    <source>
        <dbReference type="Proteomes" id="UP000192674"/>
    </source>
</evidence>
<dbReference type="PROSITE" id="PS50931">
    <property type="entry name" value="HTH_LYSR"/>
    <property type="match status" value="1"/>
</dbReference>
<dbReference type="Gene3D" id="3.40.190.10">
    <property type="entry name" value="Periplasmic binding protein-like II"/>
    <property type="match status" value="2"/>
</dbReference>
<dbReference type="RefSeq" id="WP_084429556.1">
    <property type="nucleotide sequence ID" value="NZ_FWXV01000004.1"/>
</dbReference>
<dbReference type="InterPro" id="IPR036390">
    <property type="entry name" value="WH_DNA-bd_sf"/>
</dbReference>
<keyword evidence="3 6" id="KW-0238">DNA-binding</keyword>
<dbReference type="FunFam" id="1.10.10.10:FF:000001">
    <property type="entry name" value="LysR family transcriptional regulator"/>
    <property type="match status" value="1"/>
</dbReference>
<dbReference type="Proteomes" id="UP000192674">
    <property type="component" value="Unassembled WGS sequence"/>
</dbReference>
<evidence type="ECO:0000256" key="4">
    <source>
        <dbReference type="ARBA" id="ARBA00023163"/>
    </source>
</evidence>